<dbReference type="Proteomes" id="UP001371456">
    <property type="component" value="Unassembled WGS sequence"/>
</dbReference>
<accession>A0AAN8TVW7</accession>
<gene>
    <name evidence="1" type="ORF">RDI58_010879</name>
</gene>
<proteinExistence type="predicted"/>
<protein>
    <recommendedName>
        <fullName evidence="3">Retrovirus-related Pol polyprotein from transposon TNT 1-94</fullName>
    </recommendedName>
</protein>
<sequence length="159" mass="17889">MSTTKFDIEKFDGKFSFSIWKIQMKDVLTHNGLKKALAQKSKKPDSMNDEQCEELDEKELSSIQVSLSKEVLWEVFRETTAASLWLKLESLHMTKSLANEICLKKHLYTFLEGGVLKVSQGDLLLMKGIKCGTLYYLQGSIVTGSVAVSTSLSDDDLTR</sequence>
<dbReference type="AlphaFoldDB" id="A0AAN8TVW7"/>
<evidence type="ECO:0000313" key="2">
    <source>
        <dbReference type="Proteomes" id="UP001371456"/>
    </source>
</evidence>
<evidence type="ECO:0008006" key="3">
    <source>
        <dbReference type="Google" id="ProtNLM"/>
    </source>
</evidence>
<evidence type="ECO:0000313" key="1">
    <source>
        <dbReference type="EMBL" id="KAK6791798.1"/>
    </source>
</evidence>
<comment type="caution">
    <text evidence="1">The sequence shown here is derived from an EMBL/GenBank/DDBJ whole genome shotgun (WGS) entry which is preliminary data.</text>
</comment>
<dbReference type="EMBL" id="JBANQN010000004">
    <property type="protein sequence ID" value="KAK6791798.1"/>
    <property type="molecule type" value="Genomic_DNA"/>
</dbReference>
<reference evidence="1 2" key="1">
    <citation type="submission" date="2024-02" db="EMBL/GenBank/DDBJ databases">
        <title>de novo genome assembly of Solanum bulbocastanum strain 11H21.</title>
        <authorList>
            <person name="Hosaka A.J."/>
        </authorList>
    </citation>
    <scope>NUCLEOTIDE SEQUENCE [LARGE SCALE GENOMIC DNA]</scope>
    <source>
        <tissue evidence="1">Young leaves</tissue>
    </source>
</reference>
<dbReference type="Pfam" id="PF14223">
    <property type="entry name" value="Retrotran_gag_2"/>
    <property type="match status" value="1"/>
</dbReference>
<name>A0AAN8TVW7_SOLBU</name>
<organism evidence="1 2">
    <name type="scientific">Solanum bulbocastanum</name>
    <name type="common">Wild potato</name>
    <dbReference type="NCBI Taxonomy" id="147425"/>
    <lineage>
        <taxon>Eukaryota</taxon>
        <taxon>Viridiplantae</taxon>
        <taxon>Streptophyta</taxon>
        <taxon>Embryophyta</taxon>
        <taxon>Tracheophyta</taxon>
        <taxon>Spermatophyta</taxon>
        <taxon>Magnoliopsida</taxon>
        <taxon>eudicotyledons</taxon>
        <taxon>Gunneridae</taxon>
        <taxon>Pentapetalae</taxon>
        <taxon>asterids</taxon>
        <taxon>lamiids</taxon>
        <taxon>Solanales</taxon>
        <taxon>Solanaceae</taxon>
        <taxon>Solanoideae</taxon>
        <taxon>Solaneae</taxon>
        <taxon>Solanum</taxon>
    </lineage>
</organism>
<keyword evidence="2" id="KW-1185">Reference proteome</keyword>